<sequence>MNIPIYQIDAFSNRIFSGNPAAVCPLEEWLEDSLL</sequence>
<protein>
    <submittedName>
        <fullName evidence="1">Uncharacterized protein</fullName>
    </submittedName>
</protein>
<dbReference type="SUPFAM" id="SSF54506">
    <property type="entry name" value="Diaminopimelate epimerase-like"/>
    <property type="match status" value="1"/>
</dbReference>
<feature type="non-terminal residue" evidence="1">
    <location>
        <position position="35"/>
    </location>
</feature>
<reference evidence="1" key="1">
    <citation type="journal article" date="2014" name="Front. Microbiol.">
        <title>High frequency of phylogenetically diverse reductive dehalogenase-homologous genes in deep subseafloor sedimentary metagenomes.</title>
        <authorList>
            <person name="Kawai M."/>
            <person name="Futagami T."/>
            <person name="Toyoda A."/>
            <person name="Takaki Y."/>
            <person name="Nishi S."/>
            <person name="Hori S."/>
            <person name="Arai W."/>
            <person name="Tsubouchi T."/>
            <person name="Morono Y."/>
            <person name="Uchiyama I."/>
            <person name="Ito T."/>
            <person name="Fujiyama A."/>
            <person name="Inagaki F."/>
            <person name="Takami H."/>
        </authorList>
    </citation>
    <scope>NUCLEOTIDE SEQUENCE</scope>
    <source>
        <strain evidence="1">Expedition CK06-06</strain>
    </source>
</reference>
<dbReference type="Gene3D" id="3.10.310.10">
    <property type="entry name" value="Diaminopimelate Epimerase, Chain A, domain 1"/>
    <property type="match status" value="1"/>
</dbReference>
<proteinExistence type="predicted"/>
<dbReference type="AlphaFoldDB" id="X0WWZ7"/>
<evidence type="ECO:0000313" key="1">
    <source>
        <dbReference type="EMBL" id="GAG35225.1"/>
    </source>
</evidence>
<name>X0WWZ7_9ZZZZ</name>
<organism evidence="1">
    <name type="scientific">marine sediment metagenome</name>
    <dbReference type="NCBI Taxonomy" id="412755"/>
    <lineage>
        <taxon>unclassified sequences</taxon>
        <taxon>metagenomes</taxon>
        <taxon>ecological metagenomes</taxon>
    </lineage>
</organism>
<dbReference type="EMBL" id="BARS01048316">
    <property type="protein sequence ID" value="GAG35225.1"/>
    <property type="molecule type" value="Genomic_DNA"/>
</dbReference>
<accession>X0WWZ7</accession>
<gene>
    <name evidence="1" type="ORF">S01H1_72443</name>
</gene>
<comment type="caution">
    <text evidence="1">The sequence shown here is derived from an EMBL/GenBank/DDBJ whole genome shotgun (WGS) entry which is preliminary data.</text>
</comment>